<dbReference type="EMBL" id="AMZH03020297">
    <property type="protein sequence ID" value="RRT39309.1"/>
    <property type="molecule type" value="Genomic_DNA"/>
</dbReference>
<organism evidence="1 2">
    <name type="scientific">Ensete ventricosum</name>
    <name type="common">Abyssinian banana</name>
    <name type="synonym">Musa ensete</name>
    <dbReference type="NCBI Taxonomy" id="4639"/>
    <lineage>
        <taxon>Eukaryota</taxon>
        <taxon>Viridiplantae</taxon>
        <taxon>Streptophyta</taxon>
        <taxon>Embryophyta</taxon>
        <taxon>Tracheophyta</taxon>
        <taxon>Spermatophyta</taxon>
        <taxon>Magnoliopsida</taxon>
        <taxon>Liliopsida</taxon>
        <taxon>Zingiberales</taxon>
        <taxon>Musaceae</taxon>
        <taxon>Ensete</taxon>
    </lineage>
</organism>
<evidence type="ECO:0000313" key="1">
    <source>
        <dbReference type="EMBL" id="RRT39309.1"/>
    </source>
</evidence>
<name>A0A426XII3_ENSVE</name>
<dbReference type="Proteomes" id="UP000287651">
    <property type="component" value="Unassembled WGS sequence"/>
</dbReference>
<reference evidence="1 2" key="1">
    <citation type="journal article" date="2014" name="Agronomy (Basel)">
        <title>A Draft Genome Sequence for Ensete ventricosum, the Drought-Tolerant Tree Against Hunger.</title>
        <authorList>
            <person name="Harrison J."/>
            <person name="Moore K.A."/>
            <person name="Paszkiewicz K."/>
            <person name="Jones T."/>
            <person name="Grant M."/>
            <person name="Ambacheew D."/>
            <person name="Muzemil S."/>
            <person name="Studholme D.J."/>
        </authorList>
    </citation>
    <scope>NUCLEOTIDE SEQUENCE [LARGE SCALE GENOMIC DNA]</scope>
</reference>
<proteinExistence type="predicted"/>
<evidence type="ECO:0000313" key="2">
    <source>
        <dbReference type="Proteomes" id="UP000287651"/>
    </source>
</evidence>
<protein>
    <submittedName>
        <fullName evidence="1">Uncharacterized protein</fullName>
    </submittedName>
</protein>
<accession>A0A426XII3</accession>
<feature type="non-terminal residue" evidence="1">
    <location>
        <position position="1"/>
    </location>
</feature>
<sequence length="156" mass="16389">GRVSPLNVSSKPLLVQARVRWYARFVISSARSAVGFDEWRLRGRLGGSDAGVASLGGEEVVLLGSAADSCKEVGSGKLPTSFYSGCCGLFVPDELTAFMTHHAAAPFAMPAVLVVRRAPAGGGCRPYLCQVGRTVPCCRASRHACRTDGEVCACAR</sequence>
<gene>
    <name evidence="1" type="ORF">B296_00057878</name>
</gene>
<dbReference type="AlphaFoldDB" id="A0A426XII3"/>
<comment type="caution">
    <text evidence="1">The sequence shown here is derived from an EMBL/GenBank/DDBJ whole genome shotgun (WGS) entry which is preliminary data.</text>
</comment>